<evidence type="ECO:0000256" key="5">
    <source>
        <dbReference type="ARBA" id="ARBA00023204"/>
    </source>
</evidence>
<keyword evidence="5" id="KW-0234">DNA repair</keyword>
<feature type="domain" description="RecA family profile 1" evidence="8">
    <location>
        <begin position="83"/>
        <end position="261"/>
    </location>
</feature>
<dbReference type="GO" id="GO:0033065">
    <property type="term" value="C:Rad51C-XRCC3 complex"/>
    <property type="evidence" value="ECO:0007669"/>
    <property type="project" value="EnsemblFungi"/>
</dbReference>
<dbReference type="Pfam" id="PF08423">
    <property type="entry name" value="Rad51"/>
    <property type="match status" value="1"/>
</dbReference>
<reference evidence="9 10" key="1">
    <citation type="journal article" date="2011" name="Proc. Natl. Acad. Sci. U.S.A.">
        <title>Evolutionary erosion of yeast sex chromosomes by mating-type switching accidents.</title>
        <authorList>
            <person name="Gordon J.L."/>
            <person name="Armisen D."/>
            <person name="Proux-Wera E."/>
            <person name="Oheigeartaigh S.S."/>
            <person name="Byrne K.P."/>
            <person name="Wolfe K.H."/>
        </authorList>
    </citation>
    <scope>NUCLEOTIDE SEQUENCE [LARGE SCALE GENOMIC DNA]</scope>
    <source>
        <strain evidence="10">ATCC 22294 / BCRC 22015 / CBS 2517 / CECT 1963 / NBRC 1671 / NRRL Y-8276</strain>
    </source>
</reference>
<name>H2AWV4_KAZAF</name>
<dbReference type="GeneID" id="13884322"/>
<keyword evidence="3" id="KW-0227">DNA damage</keyword>
<dbReference type="RefSeq" id="XP_003957989.1">
    <property type="nucleotide sequence ID" value="XM_003957940.1"/>
</dbReference>
<dbReference type="GO" id="GO:0003690">
    <property type="term" value="F:double-stranded DNA binding"/>
    <property type="evidence" value="ECO:0007669"/>
    <property type="project" value="TreeGrafter"/>
</dbReference>
<evidence type="ECO:0000313" key="10">
    <source>
        <dbReference type="Proteomes" id="UP000005220"/>
    </source>
</evidence>
<dbReference type="InterPro" id="IPR027417">
    <property type="entry name" value="P-loop_NTPase"/>
</dbReference>
<dbReference type="PANTHER" id="PTHR22942">
    <property type="entry name" value="RECA/RAD51/RADA DNA STRAND-PAIRING FAMILY MEMBER"/>
    <property type="match status" value="1"/>
</dbReference>
<dbReference type="AlphaFoldDB" id="H2AWV4"/>
<dbReference type="eggNOG" id="KOG1564">
    <property type="taxonomic scope" value="Eukaryota"/>
</dbReference>
<dbReference type="STRING" id="1071382.H2AWV4"/>
<dbReference type="Gene3D" id="3.40.50.300">
    <property type="entry name" value="P-loop containing nucleotide triphosphate hydrolases"/>
    <property type="match status" value="2"/>
</dbReference>
<keyword evidence="4" id="KW-0067">ATP-binding</keyword>
<dbReference type="InterPro" id="IPR020588">
    <property type="entry name" value="RecA_ATP-bd"/>
</dbReference>
<dbReference type="GO" id="GO:0000150">
    <property type="term" value="F:DNA strand exchange activity"/>
    <property type="evidence" value="ECO:0007669"/>
    <property type="project" value="TreeGrafter"/>
</dbReference>
<dbReference type="FunCoup" id="H2AWV4">
    <property type="interactions" value="61"/>
</dbReference>
<dbReference type="GO" id="GO:0140664">
    <property type="term" value="F:ATP-dependent DNA damage sensor activity"/>
    <property type="evidence" value="ECO:0007669"/>
    <property type="project" value="InterPro"/>
</dbReference>
<dbReference type="HOGENOM" id="CLU_045144_0_0_1"/>
<evidence type="ECO:0000256" key="1">
    <source>
        <dbReference type="ARBA" id="ARBA00004123"/>
    </source>
</evidence>
<dbReference type="GO" id="GO:0042275">
    <property type="term" value="P:error-free postreplication DNA repair"/>
    <property type="evidence" value="ECO:0007669"/>
    <property type="project" value="EnsemblFungi"/>
</dbReference>
<dbReference type="SUPFAM" id="SSF52540">
    <property type="entry name" value="P-loop containing nucleoside triphosphate hydrolases"/>
    <property type="match status" value="1"/>
</dbReference>
<dbReference type="GO" id="GO:0000707">
    <property type="term" value="P:meiotic DNA recombinase assembly"/>
    <property type="evidence" value="ECO:0007669"/>
    <property type="project" value="EnsemblFungi"/>
</dbReference>
<dbReference type="GO" id="GO:0005524">
    <property type="term" value="F:ATP binding"/>
    <property type="evidence" value="ECO:0007669"/>
    <property type="project" value="UniProtKB-KW"/>
</dbReference>
<dbReference type="EMBL" id="HE650826">
    <property type="protein sequence ID" value="CCF58854.1"/>
    <property type="molecule type" value="Genomic_DNA"/>
</dbReference>
<dbReference type="PANTHER" id="PTHR22942:SF66">
    <property type="entry name" value="RE19845P"/>
    <property type="match status" value="1"/>
</dbReference>
<dbReference type="InterPro" id="IPR047348">
    <property type="entry name" value="XRCC3-like_C"/>
</dbReference>
<gene>
    <name evidence="9" type="primary">KAFR0F02570</name>
    <name evidence="9" type="ORF">KAFR_0F02570</name>
</gene>
<evidence type="ECO:0000256" key="3">
    <source>
        <dbReference type="ARBA" id="ARBA00022763"/>
    </source>
</evidence>
<keyword evidence="10" id="KW-1185">Reference proteome</keyword>
<evidence type="ECO:0000256" key="4">
    <source>
        <dbReference type="ARBA" id="ARBA00022840"/>
    </source>
</evidence>
<evidence type="ECO:0000259" key="8">
    <source>
        <dbReference type="PROSITE" id="PS50162"/>
    </source>
</evidence>
<dbReference type="GO" id="GO:1903112">
    <property type="term" value="P:positive regulation of single-strand break repair via homologous recombination"/>
    <property type="evidence" value="ECO:0007669"/>
    <property type="project" value="EnsemblFungi"/>
</dbReference>
<dbReference type="GO" id="GO:0030491">
    <property type="term" value="P:heteroduplex formation"/>
    <property type="evidence" value="ECO:0007669"/>
    <property type="project" value="EnsemblFungi"/>
</dbReference>
<evidence type="ECO:0000256" key="2">
    <source>
        <dbReference type="ARBA" id="ARBA00022741"/>
    </source>
</evidence>
<dbReference type="CDD" id="cd19491">
    <property type="entry name" value="XRCC3"/>
    <property type="match status" value="1"/>
</dbReference>
<evidence type="ECO:0000256" key="6">
    <source>
        <dbReference type="ARBA" id="ARBA00023242"/>
    </source>
</evidence>
<feature type="region of interest" description="Disordered" evidence="7">
    <location>
        <begin position="344"/>
        <end position="367"/>
    </location>
</feature>
<protein>
    <recommendedName>
        <fullName evidence="8">RecA family profile 1 domain-containing protein</fullName>
    </recommendedName>
</protein>
<keyword evidence="2" id="KW-0547">Nucleotide-binding</keyword>
<dbReference type="InParanoid" id="H2AWV4"/>
<accession>H2AWV4</accession>
<evidence type="ECO:0000313" key="9">
    <source>
        <dbReference type="EMBL" id="CCF58854.1"/>
    </source>
</evidence>
<dbReference type="InterPro" id="IPR013632">
    <property type="entry name" value="Rad51_C"/>
</dbReference>
<dbReference type="KEGG" id="kaf:KAFR_0F02570"/>
<dbReference type="OrthoDB" id="1861185at2759"/>
<dbReference type="PROSITE" id="PS50162">
    <property type="entry name" value="RECA_2"/>
    <property type="match status" value="1"/>
</dbReference>
<organism evidence="9 10">
    <name type="scientific">Kazachstania africana (strain ATCC 22294 / BCRC 22015 / CBS 2517 / CECT 1963 / NBRC 1671 / NRRL Y-8276)</name>
    <name type="common">Yeast</name>
    <name type="synonym">Kluyveromyces africanus</name>
    <dbReference type="NCBI Taxonomy" id="1071382"/>
    <lineage>
        <taxon>Eukaryota</taxon>
        <taxon>Fungi</taxon>
        <taxon>Dikarya</taxon>
        <taxon>Ascomycota</taxon>
        <taxon>Saccharomycotina</taxon>
        <taxon>Saccharomycetes</taxon>
        <taxon>Saccharomycetales</taxon>
        <taxon>Saccharomycetaceae</taxon>
        <taxon>Kazachstania</taxon>
    </lineage>
</organism>
<dbReference type="Proteomes" id="UP000005220">
    <property type="component" value="Chromosome 6"/>
</dbReference>
<proteinExistence type="predicted"/>
<keyword evidence="6" id="KW-0539">Nucleus</keyword>
<sequence length="465" mass="52730">MDLYDELPDSNLLYDVEFSSLLEAARVFQVTVLEFLKLSAQELARTLQRSVVEVSKFQNLLQKDLDEQYGVLNNVNQLRECAIPHPITTGDISIDEALGGGIFTKCITEVFGESSTGKSQFLMQLSLAVQMPKDCGGAEAKCVYITTEGDLPTQRIQDMIESREEFKKSSISQSNIYTVSCNDLVTQEHILNVQLPILLEQSKGAIKLVIIDSISHHMRVELESNSFKESQDNRYYVSRLAEALLKLANKYNLAVVVANQVGDKPFIELTEPQRYLLSDYEYQLGWIVGWKDSTILFRQRAYEELKASSPGIIPSQKKSFLDILSDDEDHMLIEKEVSRVLNGENSSVTRQASKSTSSLSIRNESSSVTDLGKERKYISSKRKRKLDHRVPNLGLSWANYVSTRILLKKSYKAAPVIRRGELRVYGNIDPASFWQVKRIFKIVYSTYCRPEEISYSITKKGIESV</sequence>
<evidence type="ECO:0000256" key="7">
    <source>
        <dbReference type="SAM" id="MobiDB-lite"/>
    </source>
</evidence>
<comment type="subcellular location">
    <subcellularLocation>
        <location evidence="1">Nucleus</location>
    </subcellularLocation>
</comment>
<dbReference type="GO" id="GO:0003697">
    <property type="term" value="F:single-stranded DNA binding"/>
    <property type="evidence" value="ECO:0007669"/>
    <property type="project" value="TreeGrafter"/>
</dbReference>
<dbReference type="GO" id="GO:0042148">
    <property type="term" value="P:DNA strand invasion"/>
    <property type="evidence" value="ECO:0007669"/>
    <property type="project" value="TreeGrafter"/>
</dbReference>
<dbReference type="GO" id="GO:0000722">
    <property type="term" value="P:telomere maintenance via recombination"/>
    <property type="evidence" value="ECO:0007669"/>
    <property type="project" value="EnsemblFungi"/>
</dbReference>